<accession>G8QWF1</accession>
<gene>
    <name evidence="1" type="ordered locus">SpiGrapes_1639</name>
    <name evidence="2" type="ordered locus">SpiGrapes_1642</name>
</gene>
<dbReference type="STRING" id="158190.SpiGrapes_1639"/>
<dbReference type="AlphaFoldDB" id="G8QWF1"/>
<dbReference type="Proteomes" id="UP000005632">
    <property type="component" value="Chromosome"/>
</dbReference>
<evidence type="ECO:0000313" key="1">
    <source>
        <dbReference type="EMBL" id="AEV29446.1"/>
    </source>
</evidence>
<dbReference type="Pfam" id="PF05717">
    <property type="entry name" value="TnpB_IS66"/>
    <property type="match status" value="1"/>
</dbReference>
<dbReference type="EMBL" id="CP003155">
    <property type="protein sequence ID" value="AEV29446.1"/>
    <property type="molecule type" value="Genomic_DNA"/>
</dbReference>
<dbReference type="KEGG" id="sgp:SpiGrapes_1642"/>
<dbReference type="RefSeq" id="WP_014270294.1">
    <property type="nucleotide sequence ID" value="NC_016633.1"/>
</dbReference>
<organism evidence="2 3">
    <name type="scientific">Sphaerochaeta pleomorpha (strain ATCC BAA-1885 / DSM 22778 / Grapes)</name>
    <dbReference type="NCBI Taxonomy" id="158190"/>
    <lineage>
        <taxon>Bacteria</taxon>
        <taxon>Pseudomonadati</taxon>
        <taxon>Spirochaetota</taxon>
        <taxon>Spirochaetia</taxon>
        <taxon>Spirochaetales</taxon>
        <taxon>Sphaerochaetaceae</taxon>
        <taxon>Sphaerochaeta</taxon>
    </lineage>
</organism>
<dbReference type="NCBIfam" id="NF033819">
    <property type="entry name" value="IS66_TnpB"/>
    <property type="match status" value="1"/>
</dbReference>
<dbReference type="EMBL" id="CP003155">
    <property type="protein sequence ID" value="AEV29449.1"/>
    <property type="molecule type" value="Genomic_DNA"/>
</dbReference>
<proteinExistence type="predicted"/>
<evidence type="ECO:0000313" key="2">
    <source>
        <dbReference type="EMBL" id="AEV29449.1"/>
    </source>
</evidence>
<protein>
    <submittedName>
        <fullName evidence="2">Transposase</fullName>
    </submittedName>
</protein>
<dbReference type="OrthoDB" id="4956084at2"/>
<keyword evidence="3" id="KW-1185">Reference proteome</keyword>
<evidence type="ECO:0000313" key="3">
    <source>
        <dbReference type="Proteomes" id="UP000005632"/>
    </source>
</evidence>
<sequence>MEFSIRNCYLRPGFTDLRNGMNGLMRVAMSEMELDPLGGDLFLFCGRDRHTVKMLWWSGDGFWLLQKRLNNLTFAWPKSGLEALEISETQLSMLLQGIDFWRSHPVLLAEKTC</sequence>
<dbReference type="InterPro" id="IPR008878">
    <property type="entry name" value="Transposase_IS66_Orf2"/>
</dbReference>
<dbReference type="PANTHER" id="PTHR36455">
    <property type="match status" value="1"/>
</dbReference>
<dbReference type="eggNOG" id="COG3436">
    <property type="taxonomic scope" value="Bacteria"/>
</dbReference>
<dbReference type="KEGG" id="sgp:SpiGrapes_1639"/>
<name>G8QWF1_SPHPG</name>
<dbReference type="PANTHER" id="PTHR36455:SF1">
    <property type="entry name" value="BLR8292 PROTEIN"/>
    <property type="match status" value="1"/>
</dbReference>
<dbReference type="HOGENOM" id="CLU_128110_1_0_12"/>
<reference evidence="2 3" key="1">
    <citation type="submission" date="2011-11" db="EMBL/GenBank/DDBJ databases">
        <title>Complete sequence of Spirochaeta sp. grapes.</title>
        <authorList>
            <consortium name="US DOE Joint Genome Institute"/>
            <person name="Lucas S."/>
            <person name="Han J."/>
            <person name="Lapidus A."/>
            <person name="Cheng J.-F."/>
            <person name="Goodwin L."/>
            <person name="Pitluck S."/>
            <person name="Peters L."/>
            <person name="Ovchinnikova G."/>
            <person name="Munk A.C."/>
            <person name="Detter J.C."/>
            <person name="Han C."/>
            <person name="Tapia R."/>
            <person name="Land M."/>
            <person name="Hauser L."/>
            <person name="Kyrpides N."/>
            <person name="Ivanova N."/>
            <person name="Pagani I."/>
            <person name="Ritalahtilisa K."/>
            <person name="Loeffler F."/>
            <person name="Woyke T."/>
        </authorList>
    </citation>
    <scope>NUCLEOTIDE SEQUENCE [LARGE SCALE GENOMIC DNA]</scope>
    <source>
        <strain evidence="3">ATCC BAA-1885 / DSM 22778 / Grapes</strain>
        <strain evidence="2">Grapes</strain>
    </source>
</reference>